<accession>X1HC24</accession>
<evidence type="ECO:0000313" key="1">
    <source>
        <dbReference type="EMBL" id="GAH66942.1"/>
    </source>
</evidence>
<sequence>MKKYIFITDEGFTFQPDNDDYEPDIENMQVIGFGEGNTADDAMENMIQENPYLRDTKFNKVIGMEVKSYKQSVLFLKNKFGQFK</sequence>
<gene>
    <name evidence="1" type="ORF">S03H2_44925</name>
</gene>
<proteinExistence type="predicted"/>
<dbReference type="EMBL" id="BARU01028119">
    <property type="protein sequence ID" value="GAH66942.1"/>
    <property type="molecule type" value="Genomic_DNA"/>
</dbReference>
<protein>
    <submittedName>
        <fullName evidence="1">Uncharacterized protein</fullName>
    </submittedName>
</protein>
<name>X1HC24_9ZZZZ</name>
<comment type="caution">
    <text evidence="1">The sequence shown here is derived from an EMBL/GenBank/DDBJ whole genome shotgun (WGS) entry which is preliminary data.</text>
</comment>
<dbReference type="AlphaFoldDB" id="X1HC24"/>
<reference evidence="1" key="1">
    <citation type="journal article" date="2014" name="Front. Microbiol.">
        <title>High frequency of phylogenetically diverse reductive dehalogenase-homologous genes in deep subseafloor sedimentary metagenomes.</title>
        <authorList>
            <person name="Kawai M."/>
            <person name="Futagami T."/>
            <person name="Toyoda A."/>
            <person name="Takaki Y."/>
            <person name="Nishi S."/>
            <person name="Hori S."/>
            <person name="Arai W."/>
            <person name="Tsubouchi T."/>
            <person name="Morono Y."/>
            <person name="Uchiyama I."/>
            <person name="Ito T."/>
            <person name="Fujiyama A."/>
            <person name="Inagaki F."/>
            <person name="Takami H."/>
        </authorList>
    </citation>
    <scope>NUCLEOTIDE SEQUENCE</scope>
    <source>
        <strain evidence="1">Expedition CK06-06</strain>
    </source>
</reference>
<organism evidence="1">
    <name type="scientific">marine sediment metagenome</name>
    <dbReference type="NCBI Taxonomy" id="412755"/>
    <lineage>
        <taxon>unclassified sequences</taxon>
        <taxon>metagenomes</taxon>
        <taxon>ecological metagenomes</taxon>
    </lineage>
</organism>